<proteinExistence type="predicted"/>
<accession>A0A2T9KCE7</accession>
<comment type="caution">
    <text evidence="3">The sequence shown here is derived from an EMBL/GenBank/DDBJ whole genome shotgun (WGS) entry which is preliminary data.</text>
</comment>
<dbReference type="CDD" id="cd00267">
    <property type="entry name" value="ABC_ATPase"/>
    <property type="match status" value="1"/>
</dbReference>
<dbReference type="RefSeq" id="WP_109099449.1">
    <property type="nucleotide sequence ID" value="NZ_QDKQ01000016.1"/>
</dbReference>
<keyword evidence="1" id="KW-0175">Coiled coil</keyword>
<dbReference type="Gene3D" id="3.40.50.300">
    <property type="entry name" value="P-loop containing nucleotide triphosphate hydrolases"/>
    <property type="match status" value="1"/>
</dbReference>
<feature type="coiled-coil region" evidence="1">
    <location>
        <begin position="499"/>
        <end position="526"/>
    </location>
</feature>
<dbReference type="SUPFAM" id="SSF52540">
    <property type="entry name" value="P-loop containing nucleoside triphosphate hydrolases"/>
    <property type="match status" value="1"/>
</dbReference>
<gene>
    <name evidence="3" type="ORF">DDF67_02850</name>
</gene>
<protein>
    <recommendedName>
        <fullName evidence="2">Protein CR006 P-loop domain-containing protein</fullName>
    </recommendedName>
</protein>
<dbReference type="EMBL" id="QDKQ01000016">
    <property type="protein sequence ID" value="PVM93642.1"/>
    <property type="molecule type" value="Genomic_DNA"/>
</dbReference>
<sequence length="893" mass="97166">MADAHPLLKWADRQVDWARDALRRHAQSPNHALSAADGDEIISRVRQAAGAAFEKPLDHAPIEAKHITFRPAEGERALLCSLGPVENIGRLAGDQKLSFCLNGITLIYGDNGSGKSGYCRVTKKVCRSITTDTLQGNVFAEGDKPPAKALIRFMPGGVDEPVGVNWTDGEDPPAAVKSISVFDTSNARLYVDKDNRIGFLPAEISLLERHAAHRSEMDAKFQKEKKDHEAACKTALPVGFGPGGAVAQLFAKLTPKETNLPTSEEVSKLGEFSGDDANELETLTIALGQEPEVIAARLERGATVLKVLLEQMAPAEAALSEEQAKELEAKWGTATAARKAAEFAANEQFAGEPLKDVGKSPWSLMYRYARDYALSLGFGDLPADAGDPCTLCQQPLSQDAAERVGRFNSFIAGEATKAATLAVQELTDFVADIDALVIATGVLVEQQLAELKALNEAQASLTAKIVAFFIAAHKRRADFKEAAGSGIFQFDADPLARISDLVADAIKELEAEAASLKDQAKLDTQKAANIERHKALSDRKWLSGVLPTILERLKTLHAIKHASECSKLVSTAQVSTQITTIRRALVTQGLDTRIKEEIAALDLNYMPFEVSDRSRDGNSFFEVKLKAAVGAPANAEILSEGEQRALALACFLAEVGADKANHGLVFDDPVSSLDHLRIRRVAARLVAEAAKGKQIIVFTHNLLFYNEMLHLAASASPAVPTVRRVVTKTNAGGFGLISEEAEPWSAQKVSSRIEELRKRAKVIEGIANHEGELYRRAAKDFYTDLRETWERLVEELLLGKVVERYSSDVRTQSLRSITVTSEDHKTVFFAMKRVSEFSGHDQAVGKQVATPTPDDMKKDLDAINEYRVMIASRAKELEKERKALEAPPAGMIA</sequence>
<evidence type="ECO:0000313" key="4">
    <source>
        <dbReference type="Proteomes" id="UP000245073"/>
    </source>
</evidence>
<reference evidence="3 4" key="1">
    <citation type="submission" date="2018-04" db="EMBL/GenBank/DDBJ databases">
        <title>The genome sequence of Caulobacter sp. 744.</title>
        <authorList>
            <person name="Gao J."/>
            <person name="Sun J."/>
        </authorList>
    </citation>
    <scope>NUCLEOTIDE SEQUENCE [LARGE SCALE GENOMIC DNA]</scope>
    <source>
        <strain evidence="3 4">774</strain>
    </source>
</reference>
<dbReference type="OrthoDB" id="9789562at2"/>
<dbReference type="InterPro" id="IPR027417">
    <property type="entry name" value="P-loop_NTPase"/>
</dbReference>
<dbReference type="AlphaFoldDB" id="A0A2T9KCE7"/>
<dbReference type="Pfam" id="PF13166">
    <property type="entry name" value="AAA_13"/>
    <property type="match status" value="1"/>
</dbReference>
<organism evidence="3 4">
    <name type="scientific">Caulobacter endophyticus</name>
    <dbReference type="NCBI Taxonomy" id="2172652"/>
    <lineage>
        <taxon>Bacteria</taxon>
        <taxon>Pseudomonadati</taxon>
        <taxon>Pseudomonadota</taxon>
        <taxon>Alphaproteobacteria</taxon>
        <taxon>Caulobacterales</taxon>
        <taxon>Caulobacteraceae</taxon>
        <taxon>Caulobacter</taxon>
    </lineage>
</organism>
<name>A0A2T9KCE7_9CAUL</name>
<dbReference type="PANTHER" id="PTHR32114:SF2">
    <property type="entry name" value="ABC TRANSPORTER ABCH.3"/>
    <property type="match status" value="1"/>
</dbReference>
<dbReference type="PANTHER" id="PTHR32114">
    <property type="entry name" value="ABC TRANSPORTER ABCH.3"/>
    <property type="match status" value="1"/>
</dbReference>
<keyword evidence="4" id="KW-1185">Reference proteome</keyword>
<dbReference type="Proteomes" id="UP000245073">
    <property type="component" value="Unassembled WGS sequence"/>
</dbReference>
<evidence type="ECO:0000313" key="3">
    <source>
        <dbReference type="EMBL" id="PVM93642.1"/>
    </source>
</evidence>
<feature type="domain" description="Protein CR006 P-loop" evidence="2">
    <location>
        <begin position="634"/>
        <end position="709"/>
    </location>
</feature>
<evidence type="ECO:0000259" key="2">
    <source>
        <dbReference type="Pfam" id="PF13166"/>
    </source>
</evidence>
<dbReference type="InterPro" id="IPR026866">
    <property type="entry name" value="CR006_AAA"/>
</dbReference>
<evidence type="ECO:0000256" key="1">
    <source>
        <dbReference type="SAM" id="Coils"/>
    </source>
</evidence>